<gene>
    <name evidence="2" type="ORF">CEXT_313971</name>
</gene>
<organism evidence="2 3">
    <name type="scientific">Caerostris extrusa</name>
    <name type="common">Bark spider</name>
    <name type="synonym">Caerostris bankana</name>
    <dbReference type="NCBI Taxonomy" id="172846"/>
    <lineage>
        <taxon>Eukaryota</taxon>
        <taxon>Metazoa</taxon>
        <taxon>Ecdysozoa</taxon>
        <taxon>Arthropoda</taxon>
        <taxon>Chelicerata</taxon>
        <taxon>Arachnida</taxon>
        <taxon>Araneae</taxon>
        <taxon>Araneomorphae</taxon>
        <taxon>Entelegynae</taxon>
        <taxon>Araneoidea</taxon>
        <taxon>Araneidae</taxon>
        <taxon>Caerostris</taxon>
    </lineage>
</organism>
<name>A0AAV4PCQ9_CAEEX</name>
<feature type="transmembrane region" description="Helical" evidence="1">
    <location>
        <begin position="66"/>
        <end position="86"/>
    </location>
</feature>
<sequence length="107" mass="11924">MYAVRGKSDGRFPLKAIEYGVTSPSIGYCPCSQGSFGCTLLLSFTSFIFIAPFSQVPHHLHYLDEASFLLFFFFPSCMGIFFPLSYSVAAQMEKPIWTIRGQAMGIT</sequence>
<comment type="caution">
    <text evidence="2">The sequence shown here is derived from an EMBL/GenBank/DDBJ whole genome shotgun (WGS) entry which is preliminary data.</text>
</comment>
<evidence type="ECO:0000313" key="2">
    <source>
        <dbReference type="EMBL" id="GIX94238.1"/>
    </source>
</evidence>
<accession>A0AAV4PCQ9</accession>
<feature type="transmembrane region" description="Helical" evidence="1">
    <location>
        <begin position="34"/>
        <end position="54"/>
    </location>
</feature>
<keyword evidence="1" id="KW-0812">Transmembrane</keyword>
<keyword evidence="1" id="KW-0472">Membrane</keyword>
<keyword evidence="3" id="KW-1185">Reference proteome</keyword>
<dbReference type="EMBL" id="BPLR01004351">
    <property type="protein sequence ID" value="GIX94238.1"/>
    <property type="molecule type" value="Genomic_DNA"/>
</dbReference>
<keyword evidence="1" id="KW-1133">Transmembrane helix</keyword>
<evidence type="ECO:0000313" key="3">
    <source>
        <dbReference type="Proteomes" id="UP001054945"/>
    </source>
</evidence>
<evidence type="ECO:0000256" key="1">
    <source>
        <dbReference type="SAM" id="Phobius"/>
    </source>
</evidence>
<reference evidence="2 3" key="1">
    <citation type="submission" date="2021-06" db="EMBL/GenBank/DDBJ databases">
        <title>Caerostris extrusa draft genome.</title>
        <authorList>
            <person name="Kono N."/>
            <person name="Arakawa K."/>
        </authorList>
    </citation>
    <scope>NUCLEOTIDE SEQUENCE [LARGE SCALE GENOMIC DNA]</scope>
</reference>
<proteinExistence type="predicted"/>
<dbReference type="Proteomes" id="UP001054945">
    <property type="component" value="Unassembled WGS sequence"/>
</dbReference>
<protein>
    <submittedName>
        <fullName evidence="2">Uncharacterized protein</fullName>
    </submittedName>
</protein>
<dbReference type="AlphaFoldDB" id="A0AAV4PCQ9"/>